<sequence length="191" mass="19907">MANETKQRMIEAAIPLLETRGLEGMSFTDVLLASGAARGAIYHHFPGGKTQLARAAATQNGEQIRGYLSALDGDTPLSIANAFFEGIRDAIRASAAGSGCAIAAISVHAKVTAEEQASLLNTANDALSSWIEELSRKFGQTGMNETDAQNLATLLIVTLEGAHPLCRAAGSTAPFEAAAAALRNLIDQTPN</sequence>
<dbReference type="Gene3D" id="1.10.357.10">
    <property type="entry name" value="Tetracycline Repressor, domain 2"/>
    <property type="match status" value="1"/>
</dbReference>
<protein>
    <submittedName>
        <fullName evidence="6">TetR family transcriptional regulator</fullName>
    </submittedName>
</protein>
<dbReference type="GO" id="GO:0003677">
    <property type="term" value="F:DNA binding"/>
    <property type="evidence" value="ECO:0007669"/>
    <property type="project" value="UniProtKB-UniRule"/>
</dbReference>
<proteinExistence type="predicted"/>
<comment type="caution">
    <text evidence="6">The sequence shown here is derived from an EMBL/GenBank/DDBJ whole genome shotgun (WGS) entry which is preliminary data.</text>
</comment>
<dbReference type="Pfam" id="PF00440">
    <property type="entry name" value="TetR_N"/>
    <property type="match status" value="1"/>
</dbReference>
<feature type="DNA-binding region" description="H-T-H motif" evidence="4">
    <location>
        <begin position="26"/>
        <end position="45"/>
    </location>
</feature>
<dbReference type="SUPFAM" id="SSF46689">
    <property type="entry name" value="Homeodomain-like"/>
    <property type="match status" value="1"/>
</dbReference>
<dbReference type="EMBL" id="VFPN01000001">
    <property type="protein sequence ID" value="TQM66173.1"/>
    <property type="molecule type" value="Genomic_DNA"/>
</dbReference>
<dbReference type="InterPro" id="IPR054156">
    <property type="entry name" value="YxaF_TetR_C"/>
</dbReference>
<evidence type="ECO:0000259" key="5">
    <source>
        <dbReference type="PROSITE" id="PS50977"/>
    </source>
</evidence>
<evidence type="ECO:0000313" key="7">
    <source>
        <dbReference type="Proteomes" id="UP000318331"/>
    </source>
</evidence>
<dbReference type="InterPro" id="IPR036271">
    <property type="entry name" value="Tet_transcr_reg_TetR-rel_C_sf"/>
</dbReference>
<dbReference type="Proteomes" id="UP000318331">
    <property type="component" value="Unassembled WGS sequence"/>
</dbReference>
<dbReference type="SUPFAM" id="SSF48498">
    <property type="entry name" value="Tetracyclin repressor-like, C-terminal domain"/>
    <property type="match status" value="1"/>
</dbReference>
<evidence type="ECO:0000256" key="1">
    <source>
        <dbReference type="ARBA" id="ARBA00023015"/>
    </source>
</evidence>
<accession>A0A543I6E5</accession>
<name>A0A543I6E5_9MICO</name>
<dbReference type="InterPro" id="IPR001647">
    <property type="entry name" value="HTH_TetR"/>
</dbReference>
<reference evidence="6 7" key="1">
    <citation type="submission" date="2019-06" db="EMBL/GenBank/DDBJ databases">
        <title>Sequencing the genomes of 1000 actinobacteria strains.</title>
        <authorList>
            <person name="Klenk H.-P."/>
        </authorList>
    </citation>
    <scope>NUCLEOTIDE SEQUENCE [LARGE SCALE GENOMIC DNA]</scope>
    <source>
        <strain evidence="6 7">DSM 18031</strain>
    </source>
</reference>
<evidence type="ECO:0000256" key="2">
    <source>
        <dbReference type="ARBA" id="ARBA00023125"/>
    </source>
</evidence>
<keyword evidence="1" id="KW-0805">Transcription regulation</keyword>
<evidence type="ECO:0000313" key="6">
    <source>
        <dbReference type="EMBL" id="TQM66173.1"/>
    </source>
</evidence>
<gene>
    <name evidence="6" type="ORF">FB466_1003</name>
</gene>
<keyword evidence="2 4" id="KW-0238">DNA-binding</keyword>
<dbReference type="PANTHER" id="PTHR47506:SF3">
    <property type="entry name" value="HTH-TYPE TRANSCRIPTIONAL REGULATOR LMRA"/>
    <property type="match status" value="1"/>
</dbReference>
<keyword evidence="7" id="KW-1185">Reference proteome</keyword>
<dbReference type="Pfam" id="PF21993">
    <property type="entry name" value="TetR_C_13_2"/>
    <property type="match status" value="1"/>
</dbReference>
<dbReference type="OrthoDB" id="4567939at2"/>
<keyword evidence="3" id="KW-0804">Transcription</keyword>
<dbReference type="PANTHER" id="PTHR47506">
    <property type="entry name" value="TRANSCRIPTIONAL REGULATORY PROTEIN"/>
    <property type="match status" value="1"/>
</dbReference>
<evidence type="ECO:0000256" key="4">
    <source>
        <dbReference type="PROSITE-ProRule" id="PRU00335"/>
    </source>
</evidence>
<feature type="domain" description="HTH tetR-type" evidence="5">
    <location>
        <begin position="3"/>
        <end position="63"/>
    </location>
</feature>
<evidence type="ECO:0000256" key="3">
    <source>
        <dbReference type="ARBA" id="ARBA00023163"/>
    </source>
</evidence>
<dbReference type="PROSITE" id="PS50977">
    <property type="entry name" value="HTH_TETR_2"/>
    <property type="match status" value="1"/>
</dbReference>
<dbReference type="RefSeq" id="WP_141916289.1">
    <property type="nucleotide sequence ID" value="NZ_BAAAYS010000027.1"/>
</dbReference>
<dbReference type="AlphaFoldDB" id="A0A543I6E5"/>
<dbReference type="InterPro" id="IPR009057">
    <property type="entry name" value="Homeodomain-like_sf"/>
</dbReference>
<organism evidence="6 7">
    <name type="scientific">Klugiella xanthotipulae</name>
    <dbReference type="NCBI Taxonomy" id="244735"/>
    <lineage>
        <taxon>Bacteria</taxon>
        <taxon>Bacillati</taxon>
        <taxon>Actinomycetota</taxon>
        <taxon>Actinomycetes</taxon>
        <taxon>Micrococcales</taxon>
        <taxon>Microbacteriaceae</taxon>
        <taxon>Klugiella</taxon>
    </lineage>
</organism>